<dbReference type="Gene3D" id="1.10.220.160">
    <property type="match status" value="1"/>
</dbReference>
<organism evidence="2 3">
    <name type="scientific">[Torrubiella] hemipterigena</name>
    <dbReference type="NCBI Taxonomy" id="1531966"/>
    <lineage>
        <taxon>Eukaryota</taxon>
        <taxon>Fungi</taxon>
        <taxon>Dikarya</taxon>
        <taxon>Ascomycota</taxon>
        <taxon>Pezizomycotina</taxon>
        <taxon>Sordariomycetes</taxon>
        <taxon>Hypocreomycetidae</taxon>
        <taxon>Hypocreales</taxon>
        <taxon>Clavicipitaceae</taxon>
        <taxon>Clavicipitaceae incertae sedis</taxon>
        <taxon>'Torrubiella' clade</taxon>
    </lineage>
</organism>
<dbReference type="Proteomes" id="UP000039046">
    <property type="component" value="Unassembled WGS sequence"/>
</dbReference>
<keyword evidence="3" id="KW-1185">Reference proteome</keyword>
<dbReference type="PANTHER" id="PTHR12197">
    <property type="entry name" value="HISTONE-LYSINE N-METHYLTRANSFERASE SMYD"/>
    <property type="match status" value="1"/>
</dbReference>
<dbReference type="InterPro" id="IPR050869">
    <property type="entry name" value="H3K4_H4K5_MeTrfase"/>
</dbReference>
<sequence>MLATVVKADPAPVGDIRLQETSLYTHPRLCASVDPIKGRLFRASSPISKGSIVLVDRSYSTIPSADPHNPDALVCSNATCSRRITKTQAAVVQCANLCFEHVAWCNTVCQSADAQRHDLECQWLRTHSKKLRSEEGDYEFITIWHIVRILATRCLDVIAGQLEDWDAVDQCCAYLDSWPEGQVILWKRLVAQYLNKDALDCTLTPEEVLSLLVKEETNTFSLYPSMTGPLEAGENRPLRGTPYGIGIFPRAARFNHSCTPNVSHKPDLHNRMVFTAARDIATGEECFITYFDLVGKQTVTERQNWTRDNFRFACTCSRCEEELAVENMSRLDALPFGDF</sequence>
<dbReference type="HOGENOM" id="CLU_070656_0_0_1"/>
<evidence type="ECO:0000313" key="2">
    <source>
        <dbReference type="EMBL" id="CEJ91372.1"/>
    </source>
</evidence>
<gene>
    <name evidence="2" type="ORF">VHEMI07090</name>
</gene>
<proteinExistence type="predicted"/>
<evidence type="ECO:0000313" key="3">
    <source>
        <dbReference type="Proteomes" id="UP000039046"/>
    </source>
</evidence>
<dbReference type="PANTHER" id="PTHR12197:SF292">
    <property type="entry name" value="SET DOMAIN-CONTAINING PROTEIN"/>
    <property type="match status" value="1"/>
</dbReference>
<dbReference type="Pfam" id="PF00856">
    <property type="entry name" value="SET"/>
    <property type="match status" value="1"/>
</dbReference>
<evidence type="ECO:0000259" key="1">
    <source>
        <dbReference type="PROSITE" id="PS50280"/>
    </source>
</evidence>
<dbReference type="InterPro" id="IPR046341">
    <property type="entry name" value="SET_dom_sf"/>
</dbReference>
<dbReference type="PROSITE" id="PS50280">
    <property type="entry name" value="SET"/>
    <property type="match status" value="1"/>
</dbReference>
<dbReference type="Gene3D" id="2.170.270.10">
    <property type="entry name" value="SET domain"/>
    <property type="match status" value="1"/>
</dbReference>
<dbReference type="EMBL" id="CDHN01000003">
    <property type="protein sequence ID" value="CEJ91372.1"/>
    <property type="molecule type" value="Genomic_DNA"/>
</dbReference>
<accession>A0A0A1TM93</accession>
<protein>
    <recommendedName>
        <fullName evidence="1">SET domain-containing protein</fullName>
    </recommendedName>
</protein>
<dbReference type="SUPFAM" id="SSF82199">
    <property type="entry name" value="SET domain"/>
    <property type="match status" value="1"/>
</dbReference>
<dbReference type="OrthoDB" id="1028014at2759"/>
<reference evidence="2 3" key="1">
    <citation type="journal article" date="2015" name="Genome Announc.">
        <title>Draft Genome Sequence and Gene Annotation of the Entomopathogenic Fungus Verticillium hemipterigenum.</title>
        <authorList>
            <person name="Horn F."/>
            <person name="Habel A."/>
            <person name="Scharf D.H."/>
            <person name="Dworschak J."/>
            <person name="Brakhage A.A."/>
            <person name="Guthke R."/>
            <person name="Hertweck C."/>
            <person name="Linde J."/>
        </authorList>
    </citation>
    <scope>NUCLEOTIDE SEQUENCE [LARGE SCALE GENOMIC DNA]</scope>
</reference>
<dbReference type="InterPro" id="IPR001214">
    <property type="entry name" value="SET_dom"/>
</dbReference>
<dbReference type="STRING" id="1531966.A0A0A1TM93"/>
<dbReference type="Gene3D" id="6.10.140.2220">
    <property type="match status" value="1"/>
</dbReference>
<feature type="domain" description="SET" evidence="1">
    <location>
        <begin position="27"/>
        <end position="291"/>
    </location>
</feature>
<dbReference type="AlphaFoldDB" id="A0A0A1TM93"/>
<name>A0A0A1TM93_9HYPO</name>
<dbReference type="CDD" id="cd20071">
    <property type="entry name" value="SET_SMYD"/>
    <property type="match status" value="1"/>
</dbReference>